<reference evidence="2" key="1">
    <citation type="submission" date="2014-08" db="EMBL/GenBank/DDBJ databases">
        <authorList>
            <person name="Falentin Helene"/>
        </authorList>
    </citation>
    <scope>NUCLEOTIDE SEQUENCE</scope>
</reference>
<dbReference type="PANTHER" id="PTHR43760:SF1">
    <property type="entry name" value="ENDORIBONUCLEASE L-PSP_CHORISMATE MUTASE-LIKE DOMAIN-CONTAINING PROTEIN"/>
    <property type="match status" value="1"/>
</dbReference>
<dbReference type="InterPro" id="IPR013813">
    <property type="entry name" value="Endoribo_LPSP/chorism_mut-like"/>
</dbReference>
<dbReference type="GeneID" id="61221468"/>
<gene>
    <name evidence="2" type="ORF">PFCIRM138_06210</name>
</gene>
<dbReference type="AlphaFoldDB" id="A0A068VT48"/>
<dbReference type="Gene3D" id="3.30.1330.40">
    <property type="entry name" value="RutC-like"/>
    <property type="match status" value="1"/>
</dbReference>
<feature type="domain" description="Endoribonuclease L-PSP/chorismate mutase-like" evidence="1">
    <location>
        <begin position="7"/>
        <end position="150"/>
    </location>
</feature>
<dbReference type="EMBL" id="LM676398">
    <property type="protein sequence ID" value="CEP26253.1"/>
    <property type="molecule type" value="Genomic_DNA"/>
</dbReference>
<evidence type="ECO:0000313" key="2">
    <source>
        <dbReference type="EMBL" id="CEP26253.1"/>
    </source>
</evidence>
<accession>A0A068VT48</accession>
<dbReference type="CDD" id="cd02199">
    <property type="entry name" value="YjgF_YER057c_UK114_like_1"/>
    <property type="match status" value="1"/>
</dbReference>
<dbReference type="PATRIC" id="fig|66712.6.peg.1879"/>
<protein>
    <submittedName>
        <fullName evidence="2">Endoribonuclease L-PSP</fullName>
    </submittedName>
</protein>
<dbReference type="KEGG" id="pfre:RM25_1852"/>
<dbReference type="PANTHER" id="PTHR43760">
    <property type="entry name" value="ENDORIBONUCLEASE-RELATED"/>
    <property type="match status" value="1"/>
</dbReference>
<organism evidence="2">
    <name type="scientific">Propionibacterium freudenreichii subsp. freudenreichii</name>
    <dbReference type="NCBI Taxonomy" id="66712"/>
    <lineage>
        <taxon>Bacteria</taxon>
        <taxon>Bacillati</taxon>
        <taxon>Actinomycetota</taxon>
        <taxon>Actinomycetes</taxon>
        <taxon>Propionibacteriales</taxon>
        <taxon>Propionibacteriaceae</taxon>
        <taxon>Propionibacterium</taxon>
    </lineage>
</organism>
<evidence type="ECO:0000259" key="1">
    <source>
        <dbReference type="Pfam" id="PF14588"/>
    </source>
</evidence>
<dbReference type="RefSeq" id="WP_036942145.1">
    <property type="nucleotide sequence ID" value="NZ_CP010341.1"/>
</dbReference>
<dbReference type="Pfam" id="PF14588">
    <property type="entry name" value="YjgF_endoribonc"/>
    <property type="match status" value="1"/>
</dbReference>
<dbReference type="SUPFAM" id="SSF55298">
    <property type="entry name" value="YjgF-like"/>
    <property type="match status" value="1"/>
</dbReference>
<sequence length="151" mass="15250">MSKPSDKLKALGISLPDVATPVGSYLPALRVGDLVYTSGQLPLHDGRLTTGLVGGPIDEKAATAAARVACLNALAAVADIAGGIDAITGIVRVMVFVASSDGFTEQAAVANGASDLLAEIFDEQGRHVRSAVGVAVLPKNACVEVELVASL</sequence>
<name>A0A068VT48_PROFF</name>
<proteinExistence type="predicted"/>
<dbReference type="InterPro" id="IPR035959">
    <property type="entry name" value="RutC-like_sf"/>
</dbReference>